<keyword evidence="3" id="KW-1185">Reference proteome</keyword>
<comment type="caution">
    <text evidence="2">The sequence shown here is derived from an EMBL/GenBank/DDBJ whole genome shotgun (WGS) entry which is preliminary data.</text>
</comment>
<feature type="non-terminal residue" evidence="2">
    <location>
        <position position="1"/>
    </location>
</feature>
<dbReference type="Proteomes" id="UP000325081">
    <property type="component" value="Unassembled WGS sequence"/>
</dbReference>
<sequence length="121" mass="14020">VVNRIEINRPCGTIYAQNIPLLFSKSKIQQIPANAKRKIYEIVLNVVHGSYNATITIFFIPLNAKTKMDEKKFFVGDESLEKINTPLENDKKRTKDDRDVDGKFERNSHRKKKTPNHPHLC</sequence>
<evidence type="ECO:0000313" key="3">
    <source>
        <dbReference type="Proteomes" id="UP000325081"/>
    </source>
</evidence>
<protein>
    <submittedName>
        <fullName evidence="2">Fibronectin type III domain</fullName>
    </submittedName>
</protein>
<evidence type="ECO:0000313" key="2">
    <source>
        <dbReference type="EMBL" id="GER33091.1"/>
    </source>
</evidence>
<reference evidence="3" key="1">
    <citation type="journal article" date="2019" name="Curr. Biol.">
        <title>Genome Sequence of Striga asiatica Provides Insight into the Evolution of Plant Parasitism.</title>
        <authorList>
            <person name="Yoshida S."/>
            <person name="Kim S."/>
            <person name="Wafula E.K."/>
            <person name="Tanskanen J."/>
            <person name="Kim Y.M."/>
            <person name="Honaas L."/>
            <person name="Yang Z."/>
            <person name="Spallek T."/>
            <person name="Conn C.E."/>
            <person name="Ichihashi Y."/>
            <person name="Cheong K."/>
            <person name="Cui S."/>
            <person name="Der J.P."/>
            <person name="Gundlach H."/>
            <person name="Jiao Y."/>
            <person name="Hori C."/>
            <person name="Ishida J.K."/>
            <person name="Kasahara H."/>
            <person name="Kiba T."/>
            <person name="Kim M.S."/>
            <person name="Koo N."/>
            <person name="Laohavisit A."/>
            <person name="Lee Y.H."/>
            <person name="Lumba S."/>
            <person name="McCourt P."/>
            <person name="Mortimer J.C."/>
            <person name="Mutuku J.M."/>
            <person name="Nomura T."/>
            <person name="Sasaki-Sekimoto Y."/>
            <person name="Seto Y."/>
            <person name="Wang Y."/>
            <person name="Wakatake T."/>
            <person name="Sakakibara H."/>
            <person name="Demura T."/>
            <person name="Yamaguchi S."/>
            <person name="Yoneyama K."/>
            <person name="Manabe R.I."/>
            <person name="Nelson D.C."/>
            <person name="Schulman A.H."/>
            <person name="Timko M.P."/>
            <person name="dePamphilis C.W."/>
            <person name="Choi D."/>
            <person name="Shirasu K."/>
        </authorList>
    </citation>
    <scope>NUCLEOTIDE SEQUENCE [LARGE SCALE GENOMIC DNA]</scope>
    <source>
        <strain evidence="3">cv. UVA1</strain>
    </source>
</reference>
<evidence type="ECO:0000256" key="1">
    <source>
        <dbReference type="SAM" id="MobiDB-lite"/>
    </source>
</evidence>
<accession>A0A5A7PKD5</accession>
<dbReference type="EMBL" id="BKCP01004672">
    <property type="protein sequence ID" value="GER33091.1"/>
    <property type="molecule type" value="Genomic_DNA"/>
</dbReference>
<proteinExistence type="predicted"/>
<feature type="compositionally biased region" description="Basic residues" evidence="1">
    <location>
        <begin position="108"/>
        <end position="121"/>
    </location>
</feature>
<feature type="non-terminal residue" evidence="2">
    <location>
        <position position="121"/>
    </location>
</feature>
<organism evidence="2 3">
    <name type="scientific">Striga asiatica</name>
    <name type="common">Asiatic witchweed</name>
    <name type="synonym">Buchnera asiatica</name>
    <dbReference type="NCBI Taxonomy" id="4170"/>
    <lineage>
        <taxon>Eukaryota</taxon>
        <taxon>Viridiplantae</taxon>
        <taxon>Streptophyta</taxon>
        <taxon>Embryophyta</taxon>
        <taxon>Tracheophyta</taxon>
        <taxon>Spermatophyta</taxon>
        <taxon>Magnoliopsida</taxon>
        <taxon>eudicotyledons</taxon>
        <taxon>Gunneridae</taxon>
        <taxon>Pentapetalae</taxon>
        <taxon>asterids</taxon>
        <taxon>lamiids</taxon>
        <taxon>Lamiales</taxon>
        <taxon>Orobanchaceae</taxon>
        <taxon>Buchnereae</taxon>
        <taxon>Striga</taxon>
    </lineage>
</organism>
<dbReference type="AlphaFoldDB" id="A0A5A7PKD5"/>
<name>A0A5A7PKD5_STRAF</name>
<feature type="region of interest" description="Disordered" evidence="1">
    <location>
        <begin position="86"/>
        <end position="121"/>
    </location>
</feature>
<feature type="compositionally biased region" description="Basic and acidic residues" evidence="1">
    <location>
        <begin position="88"/>
        <end position="107"/>
    </location>
</feature>
<gene>
    <name evidence="2" type="ORF">STAS_09201</name>
</gene>